<dbReference type="AlphaFoldDB" id="A0A370TQ55"/>
<dbReference type="GeneID" id="43597943"/>
<dbReference type="EMBL" id="NPIC01000003">
    <property type="protein sequence ID" value="RDL37661.1"/>
    <property type="molecule type" value="Genomic_DNA"/>
</dbReference>
<keyword evidence="2" id="KW-1185">Reference proteome</keyword>
<sequence length="283" mass="30946">MGNYTDFNDVQQSYLKLTDLGQITHFPHIDLPSLPNPNTLQDLNSFPTDTHQTISNSTFSGGVSFSEQPVDQQDVTYNVNYVPVNNDDLFSCLDNSQDHSVGELSSFSTYPGYNMATETPAIAAPIESGNTASYSPKLRCSVPECSQDHKFPSESALRLTSAKSQIANTLALATKAVWIDTAARSTDHRPTAALLLHANVMSEDSQGSITSLTIRNDVILLSRQICMKGQQESSDSGSFPKMVTGGGGRLREKLENLYKLRAEIEVDIEALKRSLDLLGEYST</sequence>
<accession>A0A370TQ55</accession>
<evidence type="ECO:0000313" key="1">
    <source>
        <dbReference type="EMBL" id="RDL37661.1"/>
    </source>
</evidence>
<dbReference type="OrthoDB" id="5305647at2759"/>
<organism evidence="1 2">
    <name type="scientific">Venustampulla echinocandica</name>
    <dbReference type="NCBI Taxonomy" id="2656787"/>
    <lineage>
        <taxon>Eukaryota</taxon>
        <taxon>Fungi</taxon>
        <taxon>Dikarya</taxon>
        <taxon>Ascomycota</taxon>
        <taxon>Pezizomycotina</taxon>
        <taxon>Leotiomycetes</taxon>
        <taxon>Helotiales</taxon>
        <taxon>Pleuroascaceae</taxon>
        <taxon>Venustampulla</taxon>
    </lineage>
</organism>
<gene>
    <name evidence="1" type="ORF">BP5553_05094</name>
</gene>
<protein>
    <recommendedName>
        <fullName evidence="3">Aflatoxin regulatory protein domain-containing protein</fullName>
    </recommendedName>
</protein>
<evidence type="ECO:0000313" key="2">
    <source>
        <dbReference type="Proteomes" id="UP000254866"/>
    </source>
</evidence>
<evidence type="ECO:0008006" key="3">
    <source>
        <dbReference type="Google" id="ProtNLM"/>
    </source>
</evidence>
<name>A0A370TQ55_9HELO</name>
<dbReference type="RefSeq" id="XP_031870317.1">
    <property type="nucleotide sequence ID" value="XM_032013717.1"/>
</dbReference>
<comment type="caution">
    <text evidence="1">The sequence shown here is derived from an EMBL/GenBank/DDBJ whole genome shotgun (WGS) entry which is preliminary data.</text>
</comment>
<reference evidence="1 2" key="1">
    <citation type="journal article" date="2018" name="IMA Fungus">
        <title>IMA Genome-F 9: Draft genome sequence of Annulohypoxylon stygium, Aspergillus mulundensis, Berkeleyomyces basicola (syn. Thielaviopsis basicola), Ceratocystis smalleyi, two Cercospora beticola strains, Coleophoma cylindrospora, Fusarium fracticaudum, Phialophora cf. hyalina, and Morchella septimelata.</title>
        <authorList>
            <person name="Wingfield B.D."/>
            <person name="Bills G.F."/>
            <person name="Dong Y."/>
            <person name="Huang W."/>
            <person name="Nel W.J."/>
            <person name="Swalarsk-Parry B.S."/>
            <person name="Vaghefi N."/>
            <person name="Wilken P.M."/>
            <person name="An Z."/>
            <person name="de Beer Z.W."/>
            <person name="De Vos L."/>
            <person name="Chen L."/>
            <person name="Duong T.A."/>
            <person name="Gao Y."/>
            <person name="Hammerbacher A."/>
            <person name="Kikkert J.R."/>
            <person name="Li Y."/>
            <person name="Li H."/>
            <person name="Li K."/>
            <person name="Li Q."/>
            <person name="Liu X."/>
            <person name="Ma X."/>
            <person name="Naidoo K."/>
            <person name="Pethybridge S.J."/>
            <person name="Sun J."/>
            <person name="Steenkamp E.T."/>
            <person name="van der Nest M.A."/>
            <person name="van Wyk S."/>
            <person name="Wingfield M.J."/>
            <person name="Xiong C."/>
            <person name="Yue Q."/>
            <person name="Zhang X."/>
        </authorList>
    </citation>
    <scope>NUCLEOTIDE SEQUENCE [LARGE SCALE GENOMIC DNA]</scope>
    <source>
        <strain evidence="1 2">BP 5553</strain>
    </source>
</reference>
<proteinExistence type="predicted"/>
<dbReference type="Proteomes" id="UP000254866">
    <property type="component" value="Unassembled WGS sequence"/>
</dbReference>